<dbReference type="InterPro" id="IPR038765">
    <property type="entry name" value="Papain-like_cys_pep_sf"/>
</dbReference>
<gene>
    <name evidence="1" type="ORF">Lbru_1277</name>
</gene>
<dbReference type="AlphaFoldDB" id="A0A0W0SNU8"/>
<accession>A0A0W0SNU8</accession>
<reference evidence="1 2" key="1">
    <citation type="submission" date="2015-11" db="EMBL/GenBank/DDBJ databases">
        <title>Genomic analysis of 38 Legionella species identifies large and diverse effector repertoires.</title>
        <authorList>
            <person name="Burstein D."/>
            <person name="Amaro F."/>
            <person name="Zusman T."/>
            <person name="Lifshitz Z."/>
            <person name="Cohen O."/>
            <person name="Gilbert J.A."/>
            <person name="Pupko T."/>
            <person name="Shuman H.A."/>
            <person name="Segal G."/>
        </authorList>
    </citation>
    <scope>NUCLEOTIDE SEQUENCE [LARGE SCALE GENOMIC DNA]</scope>
    <source>
        <strain evidence="1 2">ATCC 43878</strain>
    </source>
</reference>
<dbReference type="GO" id="GO:0006508">
    <property type="term" value="P:proteolysis"/>
    <property type="evidence" value="ECO:0007669"/>
    <property type="project" value="UniProtKB-KW"/>
</dbReference>
<keyword evidence="2" id="KW-1185">Reference proteome</keyword>
<name>A0A0W0SNU8_9GAMM</name>
<keyword evidence="1" id="KW-0645">Protease</keyword>
<evidence type="ECO:0000313" key="2">
    <source>
        <dbReference type="Proteomes" id="UP000054742"/>
    </source>
</evidence>
<dbReference type="InterPro" id="IPR004134">
    <property type="entry name" value="Peptidase_C1B"/>
</dbReference>
<proteinExistence type="predicted"/>
<dbReference type="EMBL" id="LNXV01000008">
    <property type="protein sequence ID" value="KTC85062.1"/>
    <property type="molecule type" value="Genomic_DNA"/>
</dbReference>
<organism evidence="1 2">
    <name type="scientific">Legionella brunensis</name>
    <dbReference type="NCBI Taxonomy" id="29422"/>
    <lineage>
        <taxon>Bacteria</taxon>
        <taxon>Pseudomonadati</taxon>
        <taxon>Pseudomonadota</taxon>
        <taxon>Gammaproteobacteria</taxon>
        <taxon>Legionellales</taxon>
        <taxon>Legionellaceae</taxon>
        <taxon>Legionella</taxon>
    </lineage>
</organism>
<dbReference type="GO" id="GO:0070005">
    <property type="term" value="F:cysteine-type aminopeptidase activity"/>
    <property type="evidence" value="ECO:0007669"/>
    <property type="project" value="InterPro"/>
</dbReference>
<dbReference type="SUPFAM" id="SSF54001">
    <property type="entry name" value="Cysteine proteinases"/>
    <property type="match status" value="1"/>
</dbReference>
<dbReference type="Gene3D" id="3.90.70.10">
    <property type="entry name" value="Cysteine proteinases"/>
    <property type="match status" value="1"/>
</dbReference>
<dbReference type="CDD" id="cd02619">
    <property type="entry name" value="Peptidase_C1"/>
    <property type="match status" value="1"/>
</dbReference>
<protein>
    <submittedName>
        <fullName evidence="1">Cysteine protease</fullName>
    </submittedName>
</protein>
<dbReference type="Pfam" id="PF03051">
    <property type="entry name" value="Peptidase_C1_2"/>
    <property type="match status" value="1"/>
</dbReference>
<dbReference type="PATRIC" id="fig|29422.6.peg.1352"/>
<keyword evidence="1" id="KW-0378">Hydrolase</keyword>
<comment type="caution">
    <text evidence="1">The sequence shown here is derived from an EMBL/GenBank/DDBJ whole genome shotgun (WGS) entry which is preliminary data.</text>
</comment>
<evidence type="ECO:0000313" key="1">
    <source>
        <dbReference type="EMBL" id="KTC85062.1"/>
    </source>
</evidence>
<dbReference type="Proteomes" id="UP000054742">
    <property type="component" value="Unassembled WGS sequence"/>
</dbReference>
<sequence>MNNFNPYDILSPPQTRGATLESLTMKLAKFAVLSMLVSGSLAAQDIKVVGTITKTAKVPMSHISTKNVARAAAANVVKEIKFLNIQLSAKAKQNLANRAKNALAHQQQFALKADSKGDAIQLGMNEVPVLNQGRHGTCVTFASTAAVDAALGKGDYISQVCQLELGNYLEKNAYGASGWNGSFGPMVLGQMDLFGVVSKEQQASQGCAGVTEYPVNGQAPAAEMNPEDYHQMSETLREQVAWSPILDIYQALDRADTNKVVEEVKRSLKAKDRVTFGVLLLDFDLGFMGAVGSHNSTFDTWVLTPEIARDAMFGAMFGGHEMVITGFDDNAVAIDEKGQKHRGLFTLRNSWGEDVGDHGNFYMSYDYFKLLVIEAQRIRSIESSEE</sequence>
<dbReference type="STRING" id="29422.Lbru_1277"/>